<feature type="compositionally biased region" description="Low complexity" evidence="1">
    <location>
        <begin position="465"/>
        <end position="486"/>
    </location>
</feature>
<feature type="compositionally biased region" description="Gly residues" evidence="1">
    <location>
        <begin position="372"/>
        <end position="386"/>
    </location>
</feature>
<keyword evidence="2" id="KW-1133">Transmembrane helix</keyword>
<organism evidence="3 4">
    <name type="scientific">Telmatocola sphagniphila</name>
    <dbReference type="NCBI Taxonomy" id="1123043"/>
    <lineage>
        <taxon>Bacteria</taxon>
        <taxon>Pseudomonadati</taxon>
        <taxon>Planctomycetota</taxon>
        <taxon>Planctomycetia</taxon>
        <taxon>Gemmatales</taxon>
        <taxon>Gemmataceae</taxon>
    </lineage>
</organism>
<feature type="transmembrane region" description="Helical" evidence="2">
    <location>
        <begin position="15"/>
        <end position="38"/>
    </location>
</feature>
<feature type="region of interest" description="Disordered" evidence="1">
    <location>
        <begin position="465"/>
        <end position="575"/>
    </location>
</feature>
<evidence type="ECO:0000313" key="3">
    <source>
        <dbReference type="EMBL" id="QVL34476.1"/>
    </source>
</evidence>
<feature type="compositionally biased region" description="Low complexity" evidence="1">
    <location>
        <begin position="356"/>
        <end position="371"/>
    </location>
</feature>
<keyword evidence="4" id="KW-1185">Reference proteome</keyword>
<sequence length="608" mass="65249">MANKIDVEVLKKHHFWILTGVVLILFFICLYGVVFGVADATETVAKKNQDAKKEIDGTKVQPQSKLGKLEEQNKTIFGSLDTMWKIAWDAQKDIYKWPETLQQHHREKLESLKFGTELTKTEIPDLDTLKDQFKEHYPNVLKDLAKQVEPMHFLGSPDSVVKTLKRFPYPPGSEDMWLAMEDLWVQSLVIATIDEVNKSNGRFKTIDPKPENKFNRKFVSPLWELDLQIVDSEDRRDRIMKGKIKNVTNRLLSLGENNQMILNVWLDSDPRVEPFPFIVEGEQIHAGDTVEVKSIPSHKIPNGRRLEELARVEQVFDIKTIPVKRIDRIEMGYRSNRQQALGLKMAPISEKAVTDANAAAADGTGSSTTSGGTPGEMGGPGSKAGGFGSSGADAAGGAVSACGLIRKRYIDVTPQVRRMPLGIVVICEQPYIQDLMVAFANTKLRFQITQNHFKRSRDLSALVSSNSESGVSSGNTGLNSGPAGELGSSGSGGRGGKGVGIPQGPGPGSGPRGPGGPGGPAGPIGSPGPGGLGSAGGPPGPRGNKGSGSIFPGGGIPGGNFDSTNNPPSDQTTNNLVEFTLYGVASLYEKFAPSGGEQPAAASATDKK</sequence>
<proteinExistence type="predicted"/>
<dbReference type="RefSeq" id="WP_213499498.1">
    <property type="nucleotide sequence ID" value="NZ_CP074694.1"/>
</dbReference>
<evidence type="ECO:0000256" key="1">
    <source>
        <dbReference type="SAM" id="MobiDB-lite"/>
    </source>
</evidence>
<evidence type="ECO:0000313" key="4">
    <source>
        <dbReference type="Proteomes" id="UP000676194"/>
    </source>
</evidence>
<dbReference type="EMBL" id="CP074694">
    <property type="protein sequence ID" value="QVL34476.1"/>
    <property type="molecule type" value="Genomic_DNA"/>
</dbReference>
<feature type="compositionally biased region" description="Gly residues" evidence="1">
    <location>
        <begin position="487"/>
        <end position="558"/>
    </location>
</feature>
<feature type="region of interest" description="Disordered" evidence="1">
    <location>
        <begin position="356"/>
        <end position="386"/>
    </location>
</feature>
<protein>
    <submittedName>
        <fullName evidence="3">Uncharacterized protein</fullName>
    </submittedName>
</protein>
<evidence type="ECO:0000256" key="2">
    <source>
        <dbReference type="SAM" id="Phobius"/>
    </source>
</evidence>
<reference evidence="3" key="1">
    <citation type="submission" date="2021-05" db="EMBL/GenBank/DDBJ databases">
        <title>Complete genome sequence of the cellulolytic planctomycete Telmatocola sphagniphila SP2T and characterization of the first cellulase from planctomycetes.</title>
        <authorList>
            <person name="Rakitin A.L."/>
            <person name="Beletsky A.V."/>
            <person name="Naumoff D.G."/>
            <person name="Kulichevskaya I.S."/>
            <person name="Mardanov A.V."/>
            <person name="Ravin N.V."/>
            <person name="Dedysh S.N."/>
        </authorList>
    </citation>
    <scope>NUCLEOTIDE SEQUENCE</scope>
    <source>
        <strain evidence="3">SP2T</strain>
    </source>
</reference>
<dbReference type="AlphaFoldDB" id="A0A8E6BB39"/>
<name>A0A8E6BB39_9BACT</name>
<feature type="compositionally biased region" description="Polar residues" evidence="1">
    <location>
        <begin position="562"/>
        <end position="575"/>
    </location>
</feature>
<keyword evidence="2" id="KW-0812">Transmembrane</keyword>
<keyword evidence="2" id="KW-0472">Membrane</keyword>
<dbReference type="KEGG" id="tsph:KIH39_11375"/>
<accession>A0A8E6BB39</accession>
<gene>
    <name evidence="3" type="ORF">KIH39_11375</name>
</gene>
<dbReference type="Proteomes" id="UP000676194">
    <property type="component" value="Chromosome"/>
</dbReference>